<dbReference type="InterPro" id="IPR016040">
    <property type="entry name" value="NAD(P)-bd_dom"/>
</dbReference>
<comment type="caution">
    <text evidence="2">The sequence shown here is derived from an EMBL/GenBank/DDBJ whole genome shotgun (WGS) entry which is preliminary data.</text>
</comment>
<feature type="domain" description="NAD(P)-binding" evidence="1">
    <location>
        <begin position="7"/>
        <end position="196"/>
    </location>
</feature>
<dbReference type="Proteomes" id="UP000294911">
    <property type="component" value="Unassembled WGS sequence"/>
</dbReference>
<protein>
    <submittedName>
        <fullName evidence="2">Putative NADH-flavin reductase</fullName>
    </submittedName>
</protein>
<accession>A0A4R2QXE3</accession>
<dbReference type="PANTHER" id="PTHR15020:SF50">
    <property type="entry name" value="UPF0659 PROTEIN YMR090W"/>
    <property type="match status" value="1"/>
</dbReference>
<dbReference type="RefSeq" id="WP_132876776.1">
    <property type="nucleotide sequence ID" value="NZ_SLXQ01000003.1"/>
</dbReference>
<dbReference type="AlphaFoldDB" id="A0A4R2QXE3"/>
<dbReference type="EMBL" id="SLXQ01000003">
    <property type="protein sequence ID" value="TCP53984.1"/>
    <property type="molecule type" value="Genomic_DNA"/>
</dbReference>
<sequence>MKITVFGATGGVGQQVVTQAADAGHAVTAVVRTTGKLLDSRATEVRADVLDPAAIVDTVNGADAVISAIGPRDNGPSTVCVDSARSIMKAMEATGTTRFVMVSALGFHTDGDGPVLKFVLKPIVKRILRHAFADMAMAEQAVQASNLNWTLLRPPRLLDKPRTGNYRTAINRTLPRGLTVARADVADCALRVIDEPKASRAAIALAN</sequence>
<evidence type="ECO:0000313" key="2">
    <source>
        <dbReference type="EMBL" id="TCP53984.1"/>
    </source>
</evidence>
<proteinExistence type="predicted"/>
<evidence type="ECO:0000313" key="3">
    <source>
        <dbReference type="Proteomes" id="UP000294911"/>
    </source>
</evidence>
<dbReference type="Gene3D" id="3.40.50.720">
    <property type="entry name" value="NAD(P)-binding Rossmann-like Domain"/>
    <property type="match status" value="1"/>
</dbReference>
<dbReference type="SUPFAM" id="SSF51735">
    <property type="entry name" value="NAD(P)-binding Rossmann-fold domains"/>
    <property type="match status" value="1"/>
</dbReference>
<name>A0A4R2QXE3_9PSEU</name>
<organism evidence="2 3">
    <name type="scientific">Tamaricihabitans halophyticus</name>
    <dbReference type="NCBI Taxonomy" id="1262583"/>
    <lineage>
        <taxon>Bacteria</taxon>
        <taxon>Bacillati</taxon>
        <taxon>Actinomycetota</taxon>
        <taxon>Actinomycetes</taxon>
        <taxon>Pseudonocardiales</taxon>
        <taxon>Pseudonocardiaceae</taxon>
        <taxon>Tamaricihabitans</taxon>
    </lineage>
</organism>
<dbReference type="PANTHER" id="PTHR15020">
    <property type="entry name" value="FLAVIN REDUCTASE-RELATED"/>
    <property type="match status" value="1"/>
</dbReference>
<dbReference type="OrthoDB" id="3763081at2"/>
<evidence type="ECO:0000259" key="1">
    <source>
        <dbReference type="Pfam" id="PF13460"/>
    </source>
</evidence>
<reference evidence="2 3" key="1">
    <citation type="submission" date="2019-03" db="EMBL/GenBank/DDBJ databases">
        <title>Genomic Encyclopedia of Type Strains, Phase IV (KMG-IV): sequencing the most valuable type-strain genomes for metagenomic binning, comparative biology and taxonomic classification.</title>
        <authorList>
            <person name="Goeker M."/>
        </authorList>
    </citation>
    <scope>NUCLEOTIDE SEQUENCE [LARGE SCALE GENOMIC DNA]</scope>
    <source>
        <strain evidence="2 3">DSM 45765</strain>
    </source>
</reference>
<dbReference type="InterPro" id="IPR036291">
    <property type="entry name" value="NAD(P)-bd_dom_sf"/>
</dbReference>
<dbReference type="Pfam" id="PF13460">
    <property type="entry name" value="NAD_binding_10"/>
    <property type="match status" value="1"/>
</dbReference>
<gene>
    <name evidence="2" type="ORF">EV191_10324</name>
</gene>
<keyword evidence="3" id="KW-1185">Reference proteome</keyword>